<reference evidence="1" key="2">
    <citation type="submission" date="2020-10" db="EMBL/GenBank/DDBJ databases">
        <title>Mucilaginibacter sp. nov., isolated from soil.</title>
        <authorList>
            <person name="Jeon C.O."/>
        </authorList>
    </citation>
    <scope>NUCLEOTIDE SEQUENCE</scope>
    <source>
        <strain evidence="1">R11</strain>
    </source>
</reference>
<dbReference type="RefSeq" id="WP_166586870.1">
    <property type="nucleotide sequence ID" value="NZ_WWEO01000043.1"/>
</dbReference>
<sequence length="72" mass="8501">MQSLFHCRMQEARLVAKIRSQEAALRRKAAEDSHLPVLETLRKLQAELSQKQLEIEKILNHELKRLVQELKK</sequence>
<gene>
    <name evidence="1" type="ORF">GSY63_16285</name>
</gene>
<evidence type="ECO:0000313" key="2">
    <source>
        <dbReference type="Proteomes" id="UP000638732"/>
    </source>
</evidence>
<evidence type="ECO:0000313" key="1">
    <source>
        <dbReference type="EMBL" id="NCD70925.1"/>
    </source>
</evidence>
<name>A0A965ZHQ6_9SPHI</name>
<organism evidence="1 2">
    <name type="scientific">Mucilaginibacter agri</name>
    <dbReference type="NCBI Taxonomy" id="2695265"/>
    <lineage>
        <taxon>Bacteria</taxon>
        <taxon>Pseudomonadati</taxon>
        <taxon>Bacteroidota</taxon>
        <taxon>Sphingobacteriia</taxon>
        <taxon>Sphingobacteriales</taxon>
        <taxon>Sphingobacteriaceae</taxon>
        <taxon>Mucilaginibacter</taxon>
    </lineage>
</organism>
<proteinExistence type="predicted"/>
<accession>A0A965ZHQ6</accession>
<dbReference type="Proteomes" id="UP000638732">
    <property type="component" value="Unassembled WGS sequence"/>
</dbReference>
<reference evidence="1" key="1">
    <citation type="submission" date="2020-01" db="EMBL/GenBank/DDBJ databases">
        <authorList>
            <person name="Seo Y.L."/>
        </authorList>
    </citation>
    <scope>NUCLEOTIDE SEQUENCE</scope>
    <source>
        <strain evidence="1">R11</strain>
    </source>
</reference>
<protein>
    <submittedName>
        <fullName evidence="1">Uncharacterized protein</fullName>
    </submittedName>
</protein>
<comment type="caution">
    <text evidence="1">The sequence shown here is derived from an EMBL/GenBank/DDBJ whole genome shotgun (WGS) entry which is preliminary data.</text>
</comment>
<keyword evidence="2" id="KW-1185">Reference proteome</keyword>
<dbReference type="AlphaFoldDB" id="A0A965ZHQ6"/>
<dbReference type="EMBL" id="WWEO01000043">
    <property type="protein sequence ID" value="NCD70925.1"/>
    <property type="molecule type" value="Genomic_DNA"/>
</dbReference>